<dbReference type="InterPro" id="IPR058873">
    <property type="entry name" value="PDDEXK_GAPS4"/>
</dbReference>
<keyword evidence="3" id="KW-1185">Reference proteome</keyword>
<comment type="caution">
    <text evidence="2">The sequence shown here is derived from an EMBL/GenBank/DDBJ whole genome shotgun (WGS) entry which is preliminary data.</text>
</comment>
<dbReference type="RefSeq" id="WP_109824075.1">
    <property type="nucleotide sequence ID" value="NZ_QGKL01000038.1"/>
</dbReference>
<proteinExistence type="predicted"/>
<feature type="domain" description="GAPS4 PD-(D/E)XK nuclease" evidence="1">
    <location>
        <begin position="3"/>
        <end position="137"/>
    </location>
</feature>
<accession>A0A317CFD4</accession>
<name>A0A317CFD4_9GAMM</name>
<dbReference type="AlphaFoldDB" id="A0A317CFD4"/>
<evidence type="ECO:0000313" key="3">
    <source>
        <dbReference type="Proteomes" id="UP000245506"/>
    </source>
</evidence>
<dbReference type="EMBL" id="QGKL01000038">
    <property type="protein sequence ID" value="PWQ94872.1"/>
    <property type="molecule type" value="Genomic_DNA"/>
</dbReference>
<dbReference type="Pfam" id="PF26115">
    <property type="entry name" value="PDDEXK_GAPS4"/>
    <property type="match status" value="1"/>
</dbReference>
<gene>
    <name evidence="2" type="ORF">DKT75_14060</name>
</gene>
<evidence type="ECO:0000313" key="2">
    <source>
        <dbReference type="EMBL" id="PWQ94872.1"/>
    </source>
</evidence>
<evidence type="ECO:0000259" key="1">
    <source>
        <dbReference type="Pfam" id="PF26115"/>
    </source>
</evidence>
<organism evidence="2 3">
    <name type="scientific">Leucothrix arctica</name>
    <dbReference type="NCBI Taxonomy" id="1481894"/>
    <lineage>
        <taxon>Bacteria</taxon>
        <taxon>Pseudomonadati</taxon>
        <taxon>Pseudomonadota</taxon>
        <taxon>Gammaproteobacteria</taxon>
        <taxon>Thiotrichales</taxon>
        <taxon>Thiotrichaceae</taxon>
        <taxon>Leucothrix</taxon>
    </lineage>
</organism>
<dbReference type="Proteomes" id="UP000245506">
    <property type="component" value="Unassembled WGS sequence"/>
</dbReference>
<reference evidence="2 3" key="1">
    <citation type="submission" date="2018-05" db="EMBL/GenBank/DDBJ databases">
        <title>Leucothrix arctica sp. nov., isolated from Arctic seawater.</title>
        <authorList>
            <person name="Choi A."/>
            <person name="Baek K."/>
        </authorList>
    </citation>
    <scope>NUCLEOTIDE SEQUENCE [LARGE SCALE GENOMIC DNA]</scope>
    <source>
        <strain evidence="2 3">IMCC9719</strain>
    </source>
</reference>
<protein>
    <recommendedName>
        <fullName evidence="1">GAPS4 PD-(D/E)XK nuclease domain-containing protein</fullName>
    </recommendedName>
</protein>
<sequence>MAETKNIGEMAAILARKILPKLYWEEVQGPADTSWPCEKPEHKKKDHPTDAVYRFIHPYTGRENYIIFDFKSMASDSIQPTNIVSSLKSMALTLDCSKVSETWNRRYAGDASHDNIGGLLVYNRDDAYKRDLARHVEGKLFDSFPEQWPQVTKRQEIIIIDPETITFLNSMYSDLAELESEKQIPDMSKRGFFHPNKILNDNERLLAPLDYYETPLLPDQIDSNIIFRCYYSESEKFDFLVYYRDKGESHEEFMYLFDQLISYQIVSQANTIQIRAYDPVDDAFPLFKRAKELFAAYSSHDDFIVELMMERLDMITFTSFDKKVPKFYEVEVGMPK</sequence>
<dbReference type="OrthoDB" id="8438731at2"/>